<organism evidence="2 3">
    <name type="scientific">Apiospora rasikravindrae</name>
    <dbReference type="NCBI Taxonomy" id="990691"/>
    <lineage>
        <taxon>Eukaryota</taxon>
        <taxon>Fungi</taxon>
        <taxon>Dikarya</taxon>
        <taxon>Ascomycota</taxon>
        <taxon>Pezizomycotina</taxon>
        <taxon>Sordariomycetes</taxon>
        <taxon>Xylariomycetidae</taxon>
        <taxon>Amphisphaeriales</taxon>
        <taxon>Apiosporaceae</taxon>
        <taxon>Apiospora</taxon>
    </lineage>
</organism>
<evidence type="ECO:0000313" key="3">
    <source>
        <dbReference type="Proteomes" id="UP001444661"/>
    </source>
</evidence>
<dbReference type="Proteomes" id="UP001444661">
    <property type="component" value="Unassembled WGS sequence"/>
</dbReference>
<protein>
    <submittedName>
        <fullName evidence="2">Uncharacterized protein</fullName>
    </submittedName>
</protein>
<reference evidence="2 3" key="1">
    <citation type="submission" date="2023-01" db="EMBL/GenBank/DDBJ databases">
        <title>Analysis of 21 Apiospora genomes using comparative genomics revels a genus with tremendous synthesis potential of carbohydrate active enzymes and secondary metabolites.</title>
        <authorList>
            <person name="Sorensen T."/>
        </authorList>
    </citation>
    <scope>NUCLEOTIDE SEQUENCE [LARGE SCALE GENOMIC DNA]</scope>
    <source>
        <strain evidence="2 3">CBS 33761</strain>
    </source>
</reference>
<comment type="caution">
    <text evidence="2">The sequence shown here is derived from an EMBL/GenBank/DDBJ whole genome shotgun (WGS) entry which is preliminary data.</text>
</comment>
<name>A0ABR1T0R0_9PEZI</name>
<keyword evidence="3" id="KW-1185">Reference proteome</keyword>
<evidence type="ECO:0000313" key="2">
    <source>
        <dbReference type="EMBL" id="KAK8040167.1"/>
    </source>
</evidence>
<feature type="compositionally biased region" description="Basic residues" evidence="1">
    <location>
        <begin position="12"/>
        <end position="34"/>
    </location>
</feature>
<feature type="region of interest" description="Disordered" evidence="1">
    <location>
        <begin position="1"/>
        <end position="34"/>
    </location>
</feature>
<proteinExistence type="predicted"/>
<sequence>MKLNRPPAIRHQTVRHKNSHHQTSRSRSAKWKTARTRPIRDGWRLFPPAINVVLENTRPRELVQIRESQEIKTAKRDPIIVFGANRGGLQARVSQSEHTPPNPSCQKSALILWTVRVRRQLILRLNPPQVAEIPISAGVEDRKQVTG</sequence>
<gene>
    <name evidence="2" type="ORF">PG993_008578</name>
</gene>
<accession>A0ABR1T0R0</accession>
<evidence type="ECO:0000256" key="1">
    <source>
        <dbReference type="SAM" id="MobiDB-lite"/>
    </source>
</evidence>
<dbReference type="EMBL" id="JAQQWK010000006">
    <property type="protein sequence ID" value="KAK8040167.1"/>
    <property type="molecule type" value="Genomic_DNA"/>
</dbReference>